<accession>R4YWJ9</accession>
<dbReference type="RefSeq" id="WP_012223721.1">
    <property type="nucleotide sequence ID" value="NZ_HG422565.1"/>
</dbReference>
<protein>
    <recommendedName>
        <fullName evidence="1">YdhG-like domain-containing protein</fullName>
    </recommendedName>
</protein>
<evidence type="ECO:0000313" key="3">
    <source>
        <dbReference type="Proteomes" id="UP000018291"/>
    </source>
</evidence>
<gene>
    <name evidence="2" type="ORF">BN381_110034</name>
</gene>
<dbReference type="SUPFAM" id="SSF159888">
    <property type="entry name" value="YdhG-like"/>
    <property type="match status" value="1"/>
</dbReference>
<comment type="caution">
    <text evidence="2">The sequence shown here is derived from an EMBL/GenBank/DDBJ whole genome shotgun (WGS) entry which is preliminary data.</text>
</comment>
<reference evidence="2 3" key="1">
    <citation type="journal article" date="2013" name="ISME J.">
        <title>Metabolic model for the filamentous 'Candidatus Microthrix parvicella' based on genomic and metagenomic analyses.</title>
        <authorList>
            <person name="Jon McIlroy S."/>
            <person name="Kristiansen R."/>
            <person name="Albertsen M."/>
            <person name="Michael Karst S."/>
            <person name="Rossetti S."/>
            <person name="Lund Nielsen J."/>
            <person name="Tandoi V."/>
            <person name="James Seviour R."/>
            <person name="Nielsen P.H."/>
        </authorList>
    </citation>
    <scope>NUCLEOTIDE SEQUENCE [LARGE SCALE GENOMIC DNA]</scope>
    <source>
        <strain evidence="2 3">RN1</strain>
    </source>
</reference>
<sequence>MAEFPPNIGAPATRAITRTGIVSLTDLAGWSEAALGELHGVGPKAITILRDALNDANKTFTVDTRTADITEVDAYLDAAPSPQRETLRTVRATLLELLPHGRDAMSYSMPAVQLDGISVAGYSANKNHCGYYAHSGSTTEAAGERLDGYVTTRSGIHFDVDTPLPKSILALMVSLKLDELGHTDRGIRSEYYPDGQLKAQGKMKDAKPSGRWKWFRADGSLERVGTFRVGERAGMWRSYDGDGNPTDTTTY</sequence>
<name>R4YWJ9_9ACTN</name>
<dbReference type="EMBL" id="CANL01000003">
    <property type="protein sequence ID" value="CCM62368.1"/>
    <property type="molecule type" value="Genomic_DNA"/>
</dbReference>
<dbReference type="SUPFAM" id="SSF82185">
    <property type="entry name" value="Histone H3 K4-specific methyltransferase SET7/9 N-terminal domain"/>
    <property type="match status" value="1"/>
</dbReference>
<evidence type="ECO:0000313" key="2">
    <source>
        <dbReference type="EMBL" id="CCM62368.1"/>
    </source>
</evidence>
<organism evidence="2 3">
    <name type="scientific">Candidatus Neomicrothrix parvicella RN1</name>
    <dbReference type="NCBI Taxonomy" id="1229780"/>
    <lineage>
        <taxon>Bacteria</taxon>
        <taxon>Bacillati</taxon>
        <taxon>Actinomycetota</taxon>
        <taxon>Acidimicrobiia</taxon>
        <taxon>Acidimicrobiales</taxon>
        <taxon>Microthrixaceae</taxon>
        <taxon>Candidatus Neomicrothrix</taxon>
    </lineage>
</organism>
<dbReference type="Gene3D" id="3.90.1150.200">
    <property type="match status" value="1"/>
</dbReference>
<dbReference type="Pfam" id="PF08818">
    <property type="entry name" value="DUF1801"/>
    <property type="match status" value="1"/>
</dbReference>
<dbReference type="Proteomes" id="UP000018291">
    <property type="component" value="Unassembled WGS sequence"/>
</dbReference>
<dbReference type="OrthoDB" id="121143at2"/>
<dbReference type="SUPFAM" id="SSF47789">
    <property type="entry name" value="C-terminal domain of RNA polymerase alpha subunit"/>
    <property type="match status" value="1"/>
</dbReference>
<dbReference type="HOGENOM" id="CLU_1105555_0_0_11"/>
<dbReference type="eggNOG" id="COG5646">
    <property type="taxonomic scope" value="Bacteria"/>
</dbReference>
<evidence type="ECO:0000259" key="1">
    <source>
        <dbReference type="Pfam" id="PF08818"/>
    </source>
</evidence>
<dbReference type="Gene3D" id="2.20.110.10">
    <property type="entry name" value="Histone H3 K4-specific methyltransferase SET7/9 N-terminal domain"/>
    <property type="match status" value="1"/>
</dbReference>
<dbReference type="STRING" id="1229780.BN381_110034"/>
<dbReference type="AlphaFoldDB" id="R4YWJ9"/>
<feature type="domain" description="YdhG-like" evidence="1">
    <location>
        <begin position="83"/>
        <end position="173"/>
    </location>
</feature>
<keyword evidence="3" id="KW-1185">Reference proteome</keyword>
<dbReference type="InterPro" id="IPR014922">
    <property type="entry name" value="YdhG-like"/>
</dbReference>
<proteinExistence type="predicted"/>